<accession>A0ACB8UY97</accession>
<evidence type="ECO:0000313" key="1">
    <source>
        <dbReference type="EMBL" id="KAI2388147.1"/>
    </source>
</evidence>
<proteinExistence type="predicted"/>
<protein>
    <submittedName>
        <fullName evidence="1">Uncharacterized protein</fullName>
    </submittedName>
</protein>
<reference evidence="1" key="1">
    <citation type="journal article" date="2022" name="bioRxiv">
        <title>Population genetic analysis of Ophidiomyces ophidiicola, the causative agent of snake fungal disease, indicates recent introductions to the USA.</title>
        <authorList>
            <person name="Ladner J.T."/>
            <person name="Palmer J.M."/>
            <person name="Ettinger C.L."/>
            <person name="Stajich J.E."/>
            <person name="Farrell T.M."/>
            <person name="Glorioso B.M."/>
            <person name="Lawson B."/>
            <person name="Price S.J."/>
            <person name="Stengle A.G."/>
            <person name="Grear D.A."/>
            <person name="Lorch J.M."/>
        </authorList>
    </citation>
    <scope>NUCLEOTIDE SEQUENCE</scope>
    <source>
        <strain evidence="1">NWHC 24266-5</strain>
    </source>
</reference>
<sequence length="680" mass="76905">MRRNSQESVDHPENFSYIVPSQRHWSLHDLPDILYQFQPTQRFTRKHPEVPEKPSPYPGGPNLRCLDILPDRISTNVAEWRVEAWMRIDRRVRLQDIVDRMLPVLGVTCNSLQQRGVRFRQLFHMITWGTGNQRTKEQRVKLIALLQRKRISLEKNTTRGLSPGLIDPSNPRSERIPLPKDYKPSQERLVEAPVQLDASDNDQSLEAEGCSASSEDQGDHGIQGNGSVDLPPGANQDTSHSASSHDTHADDENEESDIGETGEGNGDENNDDNWDDKSNNDEDTASENNKSDDEYQSDDSNASEEIPNKGKQKESSTGERPARNSRKRQNYDSCNTALENDEEAGPSIGRRQNKRRKTLTLLEEEQQARHRLVNCPICNVGLKLRDIESHMESCASPPTPENQDNAPEPQQSSFPRKRPAGKTTAGKTTARKKTARKTVDTATRQGQRKKQKQRRVQKTAVRKATARKSVPQSVQASEERAETSNIEVGGDGQVEVESKGEEQVENESEYNSWSDKKKEETSEERNTDAEGEKLEKKDHSQTYAPNESEHEDINDDNPDSKPDLVGLSPEELEEYLAAIEQRPVFTYPEPETPWDVQANTYGYDVMLPQFFEEGANYEDNYLDQINVSTAVNSEGGDPINPSDWFNFDSNSASTGAEKDSLLRSVCGHNEYEYFKTMFED</sequence>
<organism evidence="1">
    <name type="scientific">Ophidiomyces ophidiicola</name>
    <dbReference type="NCBI Taxonomy" id="1387563"/>
    <lineage>
        <taxon>Eukaryota</taxon>
        <taxon>Fungi</taxon>
        <taxon>Dikarya</taxon>
        <taxon>Ascomycota</taxon>
        <taxon>Pezizomycotina</taxon>
        <taxon>Eurotiomycetes</taxon>
        <taxon>Eurotiomycetidae</taxon>
        <taxon>Onygenales</taxon>
        <taxon>Onygenaceae</taxon>
        <taxon>Ophidiomyces</taxon>
    </lineage>
</organism>
<comment type="caution">
    <text evidence="1">The sequence shown here is derived from an EMBL/GenBank/DDBJ whole genome shotgun (WGS) entry which is preliminary data.</text>
</comment>
<name>A0ACB8UY97_9EURO</name>
<dbReference type="EMBL" id="JALBCA010000033">
    <property type="protein sequence ID" value="KAI2388147.1"/>
    <property type="molecule type" value="Genomic_DNA"/>
</dbReference>
<gene>
    <name evidence="1" type="ORF">LOY88_002737</name>
</gene>